<dbReference type="RefSeq" id="WP_175110110.1">
    <property type="nucleotide sequence ID" value="NZ_CADIKF010000007.1"/>
</dbReference>
<dbReference type="AlphaFoldDB" id="A0A6J5DEW8"/>
<sequence>MNISAPASAPTTTFYSNGQKQFEFLPSGQGGQAGQYLYYDENGKRFLSENKSVNGRVCFEHAYNCDGTTSSTTIHDKNGGEHTTVYKDL</sequence>
<dbReference type="Gene3D" id="3.90.930.1">
    <property type="match status" value="1"/>
</dbReference>
<reference evidence="1 2" key="1">
    <citation type="submission" date="2020-04" db="EMBL/GenBank/DDBJ databases">
        <authorList>
            <person name="De Canck E."/>
        </authorList>
    </citation>
    <scope>NUCLEOTIDE SEQUENCE [LARGE SCALE GENOMIC DNA]</scope>
    <source>
        <strain evidence="1 2">LMG 29739</strain>
    </source>
</reference>
<dbReference type="EMBL" id="CADIKF010000007">
    <property type="protein sequence ID" value="CAB3751722.1"/>
    <property type="molecule type" value="Genomic_DNA"/>
</dbReference>
<name>A0A6J5DEW8_9BURK</name>
<keyword evidence="2" id="KW-1185">Reference proteome</keyword>
<dbReference type="Proteomes" id="UP000494329">
    <property type="component" value="Unassembled WGS sequence"/>
</dbReference>
<proteinExistence type="predicted"/>
<gene>
    <name evidence="1" type="ORF">LMG29739_01366</name>
</gene>
<evidence type="ECO:0000313" key="2">
    <source>
        <dbReference type="Proteomes" id="UP000494329"/>
    </source>
</evidence>
<evidence type="ECO:0000313" key="1">
    <source>
        <dbReference type="EMBL" id="CAB3751722.1"/>
    </source>
</evidence>
<organism evidence="1 2">
    <name type="scientific">Paraburkholderia solisilvae</name>
    <dbReference type="NCBI Taxonomy" id="624376"/>
    <lineage>
        <taxon>Bacteria</taxon>
        <taxon>Pseudomonadati</taxon>
        <taxon>Pseudomonadota</taxon>
        <taxon>Betaproteobacteria</taxon>
        <taxon>Burkholderiales</taxon>
        <taxon>Burkholderiaceae</taxon>
        <taxon>Paraburkholderia</taxon>
    </lineage>
</organism>
<protein>
    <submittedName>
        <fullName evidence="1">Uncharacterized protein</fullName>
    </submittedName>
</protein>
<accession>A0A6J5DEW8</accession>